<sequence length="69" mass="8143">MNKKSVLENRPKQPILYSPMAMGFMHPDWIYLAHLMEEEAEENRPEPVPAKTVVEKPQHQIKINIYARK</sequence>
<gene>
    <name evidence="1" type="ORF">IC620_11005</name>
</gene>
<evidence type="ECO:0000313" key="2">
    <source>
        <dbReference type="Proteomes" id="UP000661691"/>
    </source>
</evidence>
<reference evidence="1" key="1">
    <citation type="submission" date="2020-09" db="EMBL/GenBank/DDBJ databases">
        <title>A novel bacterium of genus Hazenella, isolated from South China Sea.</title>
        <authorList>
            <person name="Huang H."/>
            <person name="Mo K."/>
            <person name="Hu Y."/>
        </authorList>
    </citation>
    <scope>NUCLEOTIDE SEQUENCE</scope>
    <source>
        <strain evidence="1">IB182357</strain>
    </source>
</reference>
<dbReference type="EMBL" id="JACXAH010000014">
    <property type="protein sequence ID" value="MBD1372884.1"/>
    <property type="molecule type" value="Genomic_DNA"/>
</dbReference>
<comment type="caution">
    <text evidence="1">The sequence shown here is derived from an EMBL/GenBank/DDBJ whole genome shotgun (WGS) entry which is preliminary data.</text>
</comment>
<dbReference type="AlphaFoldDB" id="A0A926RUW6"/>
<protein>
    <submittedName>
        <fullName evidence="1">Uncharacterized protein</fullName>
    </submittedName>
</protein>
<name>A0A926RUW6_9BACL</name>
<evidence type="ECO:0000313" key="1">
    <source>
        <dbReference type="EMBL" id="MBD1372884.1"/>
    </source>
</evidence>
<dbReference type="RefSeq" id="WP_191138612.1">
    <property type="nucleotide sequence ID" value="NZ_JACXAG020000001.1"/>
</dbReference>
<dbReference type="Proteomes" id="UP000661691">
    <property type="component" value="Unassembled WGS sequence"/>
</dbReference>
<accession>A0A926RUW6</accession>
<keyword evidence="2" id="KW-1185">Reference proteome</keyword>
<proteinExistence type="predicted"/>
<organism evidence="1 2">
    <name type="scientific">Polycladospora coralii</name>
    <dbReference type="NCBI Taxonomy" id="2771432"/>
    <lineage>
        <taxon>Bacteria</taxon>
        <taxon>Bacillati</taxon>
        <taxon>Bacillota</taxon>
        <taxon>Bacilli</taxon>
        <taxon>Bacillales</taxon>
        <taxon>Thermoactinomycetaceae</taxon>
        <taxon>Polycladospora</taxon>
    </lineage>
</organism>